<keyword evidence="8" id="KW-0863">Zinc-finger</keyword>
<keyword evidence="5" id="KW-0813">Transport</keyword>
<evidence type="ECO:0000256" key="7">
    <source>
        <dbReference type="ARBA" id="ARBA00022723"/>
    </source>
</evidence>
<reference evidence="16" key="1">
    <citation type="submission" date="2007-04" db="EMBL/GenBank/DDBJ databases">
        <title>Annotation of Pediculus humanus corporis strain USDA.</title>
        <authorList>
            <person name="Kirkness E."/>
            <person name="Hannick L."/>
            <person name="Hass B."/>
            <person name="Bruggner R."/>
            <person name="Lawson D."/>
            <person name="Bidwell S."/>
            <person name="Joardar V."/>
            <person name="Caler E."/>
            <person name="Walenz B."/>
            <person name="Inman J."/>
            <person name="Schobel S."/>
            <person name="Galinsky K."/>
            <person name="Amedeo P."/>
            <person name="Strausberg R."/>
        </authorList>
    </citation>
    <scope>NUCLEOTIDE SEQUENCE</scope>
    <source>
        <strain evidence="16">USDA</strain>
    </source>
</reference>
<evidence type="ECO:0000256" key="9">
    <source>
        <dbReference type="ARBA" id="ARBA00022833"/>
    </source>
</evidence>
<dbReference type="EMBL" id="DS235366">
    <property type="protein sequence ID" value="EEB15264.1"/>
    <property type="molecule type" value="Genomic_DNA"/>
</dbReference>
<reference evidence="17" key="3">
    <citation type="submission" date="2021-02" db="UniProtKB">
        <authorList>
            <consortium name="EnsemblMetazoa"/>
        </authorList>
    </citation>
    <scope>IDENTIFICATION</scope>
    <source>
        <strain evidence="17">USDA</strain>
    </source>
</reference>
<dbReference type="InParanoid" id="E0VPF8"/>
<organism>
    <name type="scientific">Pediculus humanus subsp. corporis</name>
    <name type="common">Body louse</name>
    <dbReference type="NCBI Taxonomy" id="121224"/>
    <lineage>
        <taxon>Eukaryota</taxon>
        <taxon>Metazoa</taxon>
        <taxon>Ecdysozoa</taxon>
        <taxon>Arthropoda</taxon>
        <taxon>Hexapoda</taxon>
        <taxon>Insecta</taxon>
        <taxon>Pterygota</taxon>
        <taxon>Neoptera</taxon>
        <taxon>Paraneoptera</taxon>
        <taxon>Psocodea</taxon>
        <taxon>Troctomorpha</taxon>
        <taxon>Phthiraptera</taxon>
        <taxon>Anoplura</taxon>
        <taxon>Pediculidae</taxon>
        <taxon>Pediculus</taxon>
    </lineage>
</organism>
<dbReference type="GeneID" id="8232104"/>
<dbReference type="CTD" id="8232104"/>
<evidence type="ECO:0000256" key="14">
    <source>
        <dbReference type="ARBA" id="ARBA00029692"/>
    </source>
</evidence>
<dbReference type="PANTHER" id="PTHR12888">
    <property type="entry name" value="PEROXISOME ASSEMBLY PROTEIN 12 PEROXIN-12"/>
    <property type="match status" value="1"/>
</dbReference>
<dbReference type="InterPro" id="IPR013083">
    <property type="entry name" value="Znf_RING/FYVE/PHD"/>
</dbReference>
<comment type="subcellular location">
    <subcellularLocation>
        <location evidence="1">Peroxisome membrane</location>
        <topology evidence="1">Multi-pass membrane protein</topology>
    </subcellularLocation>
</comment>
<evidence type="ECO:0000313" key="16">
    <source>
        <dbReference type="EMBL" id="EEB15264.1"/>
    </source>
</evidence>
<dbReference type="InterPro" id="IPR017375">
    <property type="entry name" value="PEX12"/>
</dbReference>
<dbReference type="Pfam" id="PF04757">
    <property type="entry name" value="Pex2_Pex12"/>
    <property type="match status" value="1"/>
</dbReference>
<evidence type="ECO:0000256" key="12">
    <source>
        <dbReference type="ARBA" id="ARBA00023136"/>
    </source>
</evidence>
<keyword evidence="13" id="KW-0576">Peroxisome</keyword>
<dbReference type="SUPFAM" id="SSF57850">
    <property type="entry name" value="RING/U-box"/>
    <property type="match status" value="1"/>
</dbReference>
<dbReference type="GO" id="GO:0004842">
    <property type="term" value="F:ubiquitin-protein transferase activity"/>
    <property type="evidence" value="ECO:0007669"/>
    <property type="project" value="TreeGrafter"/>
</dbReference>
<dbReference type="OrthoDB" id="107372at2759"/>
<dbReference type="eggNOG" id="KOG0826">
    <property type="taxonomic scope" value="Eukaryota"/>
</dbReference>
<evidence type="ECO:0000313" key="17">
    <source>
        <dbReference type="EnsemblMetazoa" id="PHUM359130-PA"/>
    </source>
</evidence>
<dbReference type="OMA" id="VYCWKCI"/>
<dbReference type="HOGENOM" id="CLU_031067_1_0_1"/>
<dbReference type="EMBL" id="AAZO01004173">
    <property type="status" value="NOT_ANNOTATED_CDS"/>
    <property type="molecule type" value="Genomic_DNA"/>
</dbReference>
<dbReference type="GO" id="GO:0016558">
    <property type="term" value="P:protein import into peroxisome matrix"/>
    <property type="evidence" value="ECO:0007669"/>
    <property type="project" value="InterPro"/>
</dbReference>
<evidence type="ECO:0000256" key="11">
    <source>
        <dbReference type="ARBA" id="ARBA00022989"/>
    </source>
</evidence>
<evidence type="ECO:0000256" key="10">
    <source>
        <dbReference type="ARBA" id="ARBA00022927"/>
    </source>
</evidence>
<keyword evidence="10" id="KW-0653">Protein transport</keyword>
<keyword evidence="9" id="KW-0862">Zinc</keyword>
<evidence type="ECO:0000256" key="5">
    <source>
        <dbReference type="ARBA" id="ARBA00022448"/>
    </source>
</evidence>
<proteinExistence type="inferred from homology"/>
<comment type="pathway">
    <text evidence="2">Protein modification; protein ubiquitination.</text>
</comment>
<dbReference type="KEGG" id="phu:Phum_PHUM359130"/>
<evidence type="ECO:0000256" key="6">
    <source>
        <dbReference type="ARBA" id="ARBA00022692"/>
    </source>
</evidence>
<reference evidence="16" key="2">
    <citation type="submission" date="2007-04" db="EMBL/GenBank/DDBJ databases">
        <title>The genome of the human body louse.</title>
        <authorList>
            <consortium name="The Human Body Louse Genome Consortium"/>
            <person name="Kirkness E."/>
            <person name="Walenz B."/>
            <person name="Hass B."/>
            <person name="Bruggner R."/>
            <person name="Strausberg R."/>
        </authorList>
    </citation>
    <scope>NUCLEOTIDE SEQUENCE</scope>
    <source>
        <strain evidence="16">USDA</strain>
    </source>
</reference>
<evidence type="ECO:0000256" key="13">
    <source>
        <dbReference type="ARBA" id="ARBA00023140"/>
    </source>
</evidence>
<evidence type="ECO:0000256" key="4">
    <source>
        <dbReference type="ARBA" id="ARBA00018980"/>
    </source>
</evidence>
<name>E0VPF8_PEDHC</name>
<evidence type="ECO:0000259" key="15">
    <source>
        <dbReference type="Pfam" id="PF04757"/>
    </source>
</evidence>
<protein>
    <recommendedName>
        <fullName evidence="4">Peroxisome assembly protein 12</fullName>
    </recommendedName>
    <alternativeName>
        <fullName evidence="14">Peroxin-12</fullName>
    </alternativeName>
</protein>
<dbReference type="EnsemblMetazoa" id="PHUM359130-RA">
    <property type="protein sequence ID" value="PHUM359130-PA"/>
    <property type="gene ID" value="PHUM359130"/>
</dbReference>
<evidence type="ECO:0000256" key="1">
    <source>
        <dbReference type="ARBA" id="ARBA00004585"/>
    </source>
</evidence>
<evidence type="ECO:0000256" key="2">
    <source>
        <dbReference type="ARBA" id="ARBA00004906"/>
    </source>
</evidence>
<gene>
    <name evidence="17" type="primary">8232104</name>
    <name evidence="16" type="ORF">Phum_PHUM359130</name>
</gene>
<dbReference type="RefSeq" id="XP_002428002.1">
    <property type="nucleotide sequence ID" value="XM_002427957.1"/>
</dbReference>
<dbReference type="PANTHER" id="PTHR12888:SF0">
    <property type="entry name" value="PEROXISOME ASSEMBLY PROTEIN 12"/>
    <property type="match status" value="1"/>
</dbReference>
<dbReference type="GO" id="GO:0008270">
    <property type="term" value="F:zinc ion binding"/>
    <property type="evidence" value="ECO:0007669"/>
    <property type="project" value="UniProtKB-KW"/>
</dbReference>
<evidence type="ECO:0000256" key="3">
    <source>
        <dbReference type="ARBA" id="ARBA00008704"/>
    </source>
</evidence>
<keyword evidence="7" id="KW-0479">Metal-binding</keyword>
<dbReference type="GO" id="GO:0005778">
    <property type="term" value="C:peroxisomal membrane"/>
    <property type="evidence" value="ECO:0007669"/>
    <property type="project" value="UniProtKB-SubCell"/>
</dbReference>
<dbReference type="InterPro" id="IPR006845">
    <property type="entry name" value="Pex_N"/>
</dbReference>
<evidence type="ECO:0000313" key="18">
    <source>
        <dbReference type="Proteomes" id="UP000009046"/>
    </source>
</evidence>
<keyword evidence="18" id="KW-1185">Reference proteome</keyword>
<dbReference type="FunCoup" id="E0VPF8">
    <property type="interactions" value="1364"/>
</dbReference>
<dbReference type="VEuPathDB" id="VectorBase:PHUM359130"/>
<accession>E0VPF8</accession>
<dbReference type="GO" id="GO:0006513">
    <property type="term" value="P:protein monoubiquitination"/>
    <property type="evidence" value="ECO:0007669"/>
    <property type="project" value="TreeGrafter"/>
</dbReference>
<sequence length="313" mass="36590">MEENFFYHQNNPSILDFFAQEALDNLFYPAAQKFLFYLANRYDNLTVVKKWFNEIYYFSLLFPLQYHYLKKYNATFFENFYGLERKNIQNPLGKLSKKNLILSLGTVVIWPYLKSKLNEFSEKLSYENDFSINDNKKLNWKKFIIGSNSAINIIFIVINTFQHIKYLSEKSEIISPLLWISGVKLKYNERLMAENENFTLKNIIKGIFPSNIFGIGAFLIELTNMLQTENKNNGNSFFIPPPPPPPRLNQGYSHDDNPIKCHHVGNYSKAVIPESGHMYCLECIIKFLIENGYCPITKIPADVHNLIRIYSPV</sequence>
<comment type="similarity">
    <text evidence="3">Belongs to the pex2/pex10/pex12 family.</text>
</comment>
<keyword evidence="11" id="KW-1133">Transmembrane helix</keyword>
<evidence type="ECO:0000256" key="8">
    <source>
        <dbReference type="ARBA" id="ARBA00022771"/>
    </source>
</evidence>
<dbReference type="GO" id="GO:1990429">
    <property type="term" value="C:peroxisomal importomer complex"/>
    <property type="evidence" value="ECO:0007669"/>
    <property type="project" value="TreeGrafter"/>
</dbReference>
<keyword evidence="12" id="KW-0472">Membrane</keyword>
<dbReference type="AlphaFoldDB" id="E0VPF8"/>
<dbReference type="Proteomes" id="UP000009046">
    <property type="component" value="Unassembled WGS sequence"/>
</dbReference>
<dbReference type="STRING" id="121224.E0VPF8"/>
<keyword evidence="6" id="KW-0812">Transmembrane</keyword>
<dbReference type="Gene3D" id="3.30.40.10">
    <property type="entry name" value="Zinc/RING finger domain, C3HC4 (zinc finger)"/>
    <property type="match status" value="1"/>
</dbReference>
<feature type="domain" description="Pex N-terminal" evidence="15">
    <location>
        <begin position="20"/>
        <end position="214"/>
    </location>
</feature>